<dbReference type="RefSeq" id="WP_100510921.1">
    <property type="nucleotide sequence ID" value="NZ_PEBI01000002.1"/>
</dbReference>
<dbReference type="EMBL" id="PEBI01000002">
    <property type="protein sequence ID" value="PJM73610.1"/>
    <property type="molecule type" value="Genomic_DNA"/>
</dbReference>
<accession>A0A2M9H9X3</accession>
<reference evidence="1 2" key="1">
    <citation type="submission" date="2017-10" db="EMBL/GenBank/DDBJ databases">
        <title>Draft genome sequences of strains TRE 1, TRE 9, TRE H and TRI 7, isolated from tamarins, belonging to four potential novel Bifidobacterium species.</title>
        <authorList>
            <person name="Mattarelli P."/>
            <person name="Modesto M."/>
            <person name="Puglisi E."/>
            <person name="Morelli L."/>
            <person name="Spezio C."/>
            <person name="Bonetti A."/>
            <person name="Sandri C."/>
        </authorList>
    </citation>
    <scope>NUCLEOTIDE SEQUENCE [LARGE SCALE GENOMIC DNA]</scope>
    <source>
        <strain evidence="2">TRE1</strain>
    </source>
</reference>
<comment type="caution">
    <text evidence="1">The sequence shown here is derived from an EMBL/GenBank/DDBJ whole genome shotgun (WGS) entry which is preliminary data.</text>
</comment>
<dbReference type="AlphaFoldDB" id="A0A2M9H9X3"/>
<evidence type="ECO:0000313" key="1">
    <source>
        <dbReference type="EMBL" id="PJM73610.1"/>
    </source>
</evidence>
<proteinExistence type="predicted"/>
<dbReference type="Proteomes" id="UP000229095">
    <property type="component" value="Unassembled WGS sequence"/>
</dbReference>
<organism evidence="1 2">
    <name type="scientific">Bifidobacterium primatium</name>
    <dbReference type="NCBI Taxonomy" id="2045438"/>
    <lineage>
        <taxon>Bacteria</taxon>
        <taxon>Bacillati</taxon>
        <taxon>Actinomycetota</taxon>
        <taxon>Actinomycetes</taxon>
        <taxon>Bifidobacteriales</taxon>
        <taxon>Bifidobacteriaceae</taxon>
        <taxon>Bifidobacterium</taxon>
    </lineage>
</organism>
<dbReference type="OrthoDB" id="3233388at2"/>
<dbReference type="InterPro" id="IPR009241">
    <property type="entry name" value="HigB-like"/>
</dbReference>
<gene>
    <name evidence="1" type="ORF">CS006_05855</name>
</gene>
<sequence length="119" mass="13908">MSCLSFEIYESPDGDCPFEDWYATLPTKDAHKLDAIIDRVQEYGIPIALKMQWVKKLDDEIWEIRSKFSSNIQRACYFRIQGTSYLITHGFTKKTQKTPKSEIERAHAIKDLYDKEPKG</sequence>
<keyword evidence="2" id="KW-1185">Reference proteome</keyword>
<dbReference type="Pfam" id="PF05973">
    <property type="entry name" value="Gp49"/>
    <property type="match status" value="1"/>
</dbReference>
<evidence type="ECO:0000313" key="2">
    <source>
        <dbReference type="Proteomes" id="UP000229095"/>
    </source>
</evidence>
<protein>
    <submittedName>
        <fullName evidence="1">Addiction module toxin RelE</fullName>
    </submittedName>
</protein>
<name>A0A2M9H9X3_9BIFI</name>